<feature type="transmembrane region" description="Helical" evidence="5">
    <location>
        <begin position="135"/>
        <end position="152"/>
    </location>
</feature>
<evidence type="ECO:0000256" key="3">
    <source>
        <dbReference type="ARBA" id="ARBA00023012"/>
    </source>
</evidence>
<feature type="transmembrane region" description="Helical" evidence="5">
    <location>
        <begin position="93"/>
        <end position="123"/>
    </location>
</feature>
<dbReference type="SUPFAM" id="SSF55874">
    <property type="entry name" value="ATPase domain of HSP90 chaperone/DNA topoisomerase II/histidine kinase"/>
    <property type="match status" value="1"/>
</dbReference>
<feature type="transmembrane region" description="Helical" evidence="5">
    <location>
        <begin position="27"/>
        <end position="45"/>
    </location>
</feature>
<keyword evidence="5" id="KW-0812">Transmembrane</keyword>
<keyword evidence="2" id="KW-0418">Kinase</keyword>
<dbReference type="Proteomes" id="UP000215005">
    <property type="component" value="Chromosome"/>
</dbReference>
<dbReference type="RefSeq" id="WP_083919991.1">
    <property type="nucleotide sequence ID" value="NZ_ANBG01000303.1"/>
</dbReference>
<dbReference type="GO" id="GO:0046983">
    <property type="term" value="F:protein dimerization activity"/>
    <property type="evidence" value="ECO:0007669"/>
    <property type="project" value="InterPro"/>
</dbReference>
<evidence type="ECO:0000259" key="6">
    <source>
        <dbReference type="Pfam" id="PF07730"/>
    </source>
</evidence>
<evidence type="ECO:0000313" key="8">
    <source>
        <dbReference type="Proteomes" id="UP000215005"/>
    </source>
</evidence>
<dbReference type="GO" id="GO:0000155">
    <property type="term" value="F:phosphorelay sensor kinase activity"/>
    <property type="evidence" value="ECO:0007669"/>
    <property type="project" value="InterPro"/>
</dbReference>
<reference evidence="7 8" key="1">
    <citation type="submission" date="2017-08" db="EMBL/GenBank/DDBJ databases">
        <title>The complete genome sequence of Nocardiopsis gilva YIM 90087.</title>
        <authorList>
            <person name="Yin M."/>
            <person name="Tang S."/>
        </authorList>
    </citation>
    <scope>NUCLEOTIDE SEQUENCE [LARGE SCALE GENOMIC DNA]</scope>
    <source>
        <strain evidence="7 8">YIM 90087</strain>
    </source>
</reference>
<dbReference type="KEGG" id="ngv:CDO52_05575"/>
<dbReference type="GO" id="GO:0016020">
    <property type="term" value="C:membrane"/>
    <property type="evidence" value="ECO:0007669"/>
    <property type="project" value="InterPro"/>
</dbReference>
<dbReference type="Gene3D" id="3.30.565.10">
    <property type="entry name" value="Histidine kinase-like ATPase, C-terminal domain"/>
    <property type="match status" value="1"/>
</dbReference>
<keyword evidence="8" id="KW-1185">Reference proteome</keyword>
<organism evidence="7 8">
    <name type="scientific">Nocardiopsis gilva YIM 90087</name>
    <dbReference type="NCBI Taxonomy" id="1235441"/>
    <lineage>
        <taxon>Bacteria</taxon>
        <taxon>Bacillati</taxon>
        <taxon>Actinomycetota</taxon>
        <taxon>Actinomycetes</taxon>
        <taxon>Streptosporangiales</taxon>
        <taxon>Nocardiopsidaceae</taxon>
        <taxon>Nocardiopsis</taxon>
    </lineage>
</organism>
<dbReference type="InterPro" id="IPR050482">
    <property type="entry name" value="Sensor_HK_TwoCompSys"/>
</dbReference>
<name>A0A223S2N2_9ACTN</name>
<dbReference type="CDD" id="cd16917">
    <property type="entry name" value="HATPase_UhpB-NarQ-NarX-like"/>
    <property type="match status" value="1"/>
</dbReference>
<evidence type="ECO:0000256" key="1">
    <source>
        <dbReference type="ARBA" id="ARBA00022679"/>
    </source>
</evidence>
<dbReference type="OrthoDB" id="5241784at2"/>
<dbReference type="AlphaFoldDB" id="A0A223S2N2"/>
<feature type="compositionally biased region" description="Basic and acidic residues" evidence="4">
    <location>
        <begin position="396"/>
        <end position="417"/>
    </location>
</feature>
<sequence length="417" mass="45605">MPNAAEWNGAPMAVPQAALRRLRHARWVVVGSYAFFVLLIPFFGLTQVANAVNNEGVSLWGAVVGTLLSLPLAGIVMWMMLVRMRRRTDPQDVAYWTSLTLLAAVLVAIDVYYSSLLIASVWWATVMMVRPRRRTVVVTVVLVVGPWVRILALPEPDVALMAFVWGVPAVWAVIMLVTNYGILWLWEVANEATAAREAQARLAVTEERLRFSRDMHDLLGHSLSALSVKSELAARLAERAPERAAQEMLEVQRLARDALREVRTAVSGYREVDLDAEIASVRAVLGAAGVECTITGADIDVPADLRALTAWLVREAGTNVLRHSTASRCDITLRRDDRALVVEVYNDGARAAHDGAVRFGNGLTGLSERAGAVRGEVSASPSGKDGFLLRAVLPLPRRETERRPDPAPPEEREGATG</sequence>
<dbReference type="PANTHER" id="PTHR24421">
    <property type="entry name" value="NITRATE/NITRITE SENSOR PROTEIN NARX-RELATED"/>
    <property type="match status" value="1"/>
</dbReference>
<keyword evidence="1" id="KW-0808">Transferase</keyword>
<evidence type="ECO:0000313" key="7">
    <source>
        <dbReference type="EMBL" id="ASU82327.1"/>
    </source>
</evidence>
<evidence type="ECO:0000256" key="5">
    <source>
        <dbReference type="SAM" id="Phobius"/>
    </source>
</evidence>
<dbReference type="Pfam" id="PF07730">
    <property type="entry name" value="HisKA_3"/>
    <property type="match status" value="1"/>
</dbReference>
<feature type="region of interest" description="Disordered" evidence="4">
    <location>
        <begin position="390"/>
        <end position="417"/>
    </location>
</feature>
<keyword evidence="5" id="KW-0472">Membrane</keyword>
<feature type="transmembrane region" description="Helical" evidence="5">
    <location>
        <begin position="159"/>
        <end position="186"/>
    </location>
</feature>
<dbReference type="EMBL" id="CP022753">
    <property type="protein sequence ID" value="ASU82327.1"/>
    <property type="molecule type" value="Genomic_DNA"/>
</dbReference>
<accession>A0A223S2N2</accession>
<dbReference type="InterPro" id="IPR011712">
    <property type="entry name" value="Sig_transdc_His_kin_sub3_dim/P"/>
</dbReference>
<dbReference type="InterPro" id="IPR036890">
    <property type="entry name" value="HATPase_C_sf"/>
</dbReference>
<protein>
    <recommendedName>
        <fullName evidence="6">Signal transduction histidine kinase subgroup 3 dimerisation and phosphoacceptor domain-containing protein</fullName>
    </recommendedName>
</protein>
<dbReference type="PANTHER" id="PTHR24421:SF63">
    <property type="entry name" value="SENSOR HISTIDINE KINASE DESK"/>
    <property type="match status" value="1"/>
</dbReference>
<proteinExistence type="predicted"/>
<feature type="domain" description="Signal transduction histidine kinase subgroup 3 dimerisation and phosphoacceptor" evidence="6">
    <location>
        <begin position="207"/>
        <end position="274"/>
    </location>
</feature>
<gene>
    <name evidence="7" type="ORF">CDO52_05575</name>
</gene>
<feature type="transmembrane region" description="Helical" evidence="5">
    <location>
        <begin position="57"/>
        <end position="81"/>
    </location>
</feature>
<keyword evidence="3" id="KW-0902">Two-component regulatory system</keyword>
<dbReference type="Gene3D" id="1.20.5.1930">
    <property type="match status" value="1"/>
</dbReference>
<evidence type="ECO:0000256" key="4">
    <source>
        <dbReference type="SAM" id="MobiDB-lite"/>
    </source>
</evidence>
<evidence type="ECO:0000256" key="2">
    <source>
        <dbReference type="ARBA" id="ARBA00022777"/>
    </source>
</evidence>
<keyword evidence="5" id="KW-1133">Transmembrane helix</keyword>